<comment type="similarity">
    <text evidence="2">Belongs to the G-protein coupled receptor 1 family.</text>
</comment>
<dbReference type="Proteomes" id="UP000246464">
    <property type="component" value="Chromosome 15"/>
</dbReference>
<evidence type="ECO:0000256" key="1">
    <source>
        <dbReference type="ARBA" id="ARBA00004141"/>
    </source>
</evidence>
<evidence type="ECO:0000259" key="11">
    <source>
        <dbReference type="PROSITE" id="PS50172"/>
    </source>
</evidence>
<feature type="compositionally biased region" description="Basic and acidic residues" evidence="9">
    <location>
        <begin position="457"/>
        <end position="477"/>
    </location>
</feature>
<accession>A0A2U9CEG4</accession>
<feature type="domain" description="BRCT" evidence="11">
    <location>
        <begin position="118"/>
        <end position="210"/>
    </location>
</feature>
<dbReference type="GO" id="GO:0016020">
    <property type="term" value="C:membrane"/>
    <property type="evidence" value="ECO:0007669"/>
    <property type="project" value="UniProtKB-SubCell"/>
</dbReference>
<dbReference type="SUPFAM" id="SSF81321">
    <property type="entry name" value="Family A G protein-coupled receptor-like"/>
    <property type="match status" value="1"/>
</dbReference>
<name>A0A2U9CEG4_SCOMX</name>
<keyword evidence="8" id="KW-0807">Transducer</keyword>
<dbReference type="Pfam" id="PF12738">
    <property type="entry name" value="PTCB-BRCT"/>
    <property type="match status" value="1"/>
</dbReference>
<feature type="region of interest" description="Disordered" evidence="9">
    <location>
        <begin position="588"/>
        <end position="668"/>
    </location>
</feature>
<dbReference type="GO" id="GO:0000278">
    <property type="term" value="P:mitotic cell cycle"/>
    <property type="evidence" value="ECO:0007669"/>
    <property type="project" value="TreeGrafter"/>
</dbReference>
<dbReference type="PROSITE" id="PS50262">
    <property type="entry name" value="G_PROTEIN_RECEP_F1_2"/>
    <property type="match status" value="1"/>
</dbReference>
<evidence type="ECO:0000256" key="7">
    <source>
        <dbReference type="ARBA" id="ARBA00023170"/>
    </source>
</evidence>
<keyword evidence="4 10" id="KW-1133">Transmembrane helix</keyword>
<evidence type="ECO:0000259" key="12">
    <source>
        <dbReference type="PROSITE" id="PS50262"/>
    </source>
</evidence>
<feature type="compositionally biased region" description="Polar residues" evidence="9">
    <location>
        <begin position="479"/>
        <end position="490"/>
    </location>
</feature>
<feature type="domain" description="G-protein coupled receptors family 1 profile" evidence="12">
    <location>
        <begin position="1"/>
        <end position="78"/>
    </location>
</feature>
<dbReference type="InterPro" id="IPR017452">
    <property type="entry name" value="GPCR_Rhodpsn_7TM"/>
</dbReference>
<evidence type="ECO:0000256" key="10">
    <source>
        <dbReference type="SAM" id="Phobius"/>
    </source>
</evidence>
<dbReference type="AlphaFoldDB" id="A0A2U9CEG4"/>
<feature type="region of interest" description="Disordered" evidence="9">
    <location>
        <begin position="335"/>
        <end position="575"/>
    </location>
</feature>
<feature type="domain" description="BRCT" evidence="11">
    <location>
        <begin position="728"/>
        <end position="819"/>
    </location>
</feature>
<evidence type="ECO:0000256" key="5">
    <source>
        <dbReference type="ARBA" id="ARBA00023040"/>
    </source>
</evidence>
<dbReference type="Pfam" id="PF00001">
    <property type="entry name" value="7tm_1"/>
    <property type="match status" value="1"/>
</dbReference>
<dbReference type="CDD" id="cd17751">
    <property type="entry name" value="BRCT_microcephalin_rpt3"/>
    <property type="match status" value="1"/>
</dbReference>
<feature type="compositionally biased region" description="Polar residues" evidence="9">
    <location>
        <begin position="301"/>
        <end position="322"/>
    </location>
</feature>
<dbReference type="Gene3D" id="1.20.1070.10">
    <property type="entry name" value="Rhodopsin 7-helix transmembrane proteins"/>
    <property type="match status" value="1"/>
</dbReference>
<keyword evidence="7" id="KW-0675">Receptor</keyword>
<keyword evidence="14" id="KW-1185">Reference proteome</keyword>
<dbReference type="SMART" id="SM00292">
    <property type="entry name" value="BRCT"/>
    <property type="match status" value="3"/>
</dbReference>
<organism evidence="13 14">
    <name type="scientific">Scophthalmus maximus</name>
    <name type="common">Turbot</name>
    <name type="synonym">Psetta maxima</name>
    <dbReference type="NCBI Taxonomy" id="52904"/>
    <lineage>
        <taxon>Eukaryota</taxon>
        <taxon>Metazoa</taxon>
        <taxon>Chordata</taxon>
        <taxon>Craniata</taxon>
        <taxon>Vertebrata</taxon>
        <taxon>Euteleostomi</taxon>
        <taxon>Actinopterygii</taxon>
        <taxon>Neopterygii</taxon>
        <taxon>Teleostei</taxon>
        <taxon>Neoteleostei</taxon>
        <taxon>Acanthomorphata</taxon>
        <taxon>Carangaria</taxon>
        <taxon>Pleuronectiformes</taxon>
        <taxon>Pleuronectoidei</taxon>
        <taxon>Scophthalmidae</taxon>
        <taxon>Scophthalmus</taxon>
    </lineage>
</organism>
<dbReference type="SUPFAM" id="SSF52113">
    <property type="entry name" value="BRCT domain"/>
    <property type="match status" value="3"/>
</dbReference>
<keyword evidence="5" id="KW-0297">G-protein coupled receptor</keyword>
<evidence type="ECO:0000256" key="2">
    <source>
        <dbReference type="ARBA" id="ARBA00010663"/>
    </source>
</evidence>
<evidence type="ECO:0000256" key="6">
    <source>
        <dbReference type="ARBA" id="ARBA00023136"/>
    </source>
</evidence>
<dbReference type="CDD" id="cd17736">
    <property type="entry name" value="BRCT_microcephalin_rpt2"/>
    <property type="match status" value="1"/>
</dbReference>
<dbReference type="FunFam" id="3.40.50.10190:FF:000047">
    <property type="entry name" value="Microcephalin"/>
    <property type="match status" value="1"/>
</dbReference>
<dbReference type="Gene3D" id="3.40.50.10190">
    <property type="entry name" value="BRCT domain"/>
    <property type="match status" value="3"/>
</dbReference>
<dbReference type="InterPro" id="IPR022047">
    <property type="entry name" value="Microcephalin-like"/>
</dbReference>
<dbReference type="GO" id="GO:0004983">
    <property type="term" value="F:neuropeptide Y receptor activity"/>
    <property type="evidence" value="ECO:0007669"/>
    <property type="project" value="InterPro"/>
</dbReference>
<dbReference type="PANTHER" id="PTHR14625">
    <property type="entry name" value="MICROCEPHALIN"/>
    <property type="match status" value="1"/>
</dbReference>
<dbReference type="InterPro" id="IPR000276">
    <property type="entry name" value="GPCR_Rhodpsn"/>
</dbReference>
<feature type="transmembrane region" description="Helical" evidence="10">
    <location>
        <begin position="21"/>
        <end position="43"/>
    </location>
</feature>
<dbReference type="EMBL" id="CP026257">
    <property type="protein sequence ID" value="AWP14089.1"/>
    <property type="molecule type" value="Genomic_DNA"/>
</dbReference>
<reference evidence="13 14" key="1">
    <citation type="submission" date="2017-12" db="EMBL/GenBank/DDBJ databases">
        <title>Integrating genomic resources of turbot (Scophthalmus maximus) in depth evaluation of genetic and physical mapping variation across individuals.</title>
        <authorList>
            <person name="Martinez P."/>
        </authorList>
    </citation>
    <scope>NUCLEOTIDE SEQUENCE [LARGE SCALE GENOMIC DNA]</scope>
</reference>
<feature type="region of interest" description="Disordered" evidence="9">
    <location>
        <begin position="295"/>
        <end position="322"/>
    </location>
</feature>
<comment type="subcellular location">
    <subcellularLocation>
        <location evidence="1">Membrane</location>
        <topology evidence="1">Multi-pass membrane protein</topology>
    </subcellularLocation>
</comment>
<evidence type="ECO:0000256" key="3">
    <source>
        <dbReference type="ARBA" id="ARBA00022692"/>
    </source>
</evidence>
<protein>
    <submittedName>
        <fullName evidence="13">Putative microcephalin</fullName>
    </submittedName>
</protein>
<dbReference type="InterPro" id="IPR001357">
    <property type="entry name" value="BRCT_dom"/>
</dbReference>
<evidence type="ECO:0000313" key="14">
    <source>
        <dbReference type="Proteomes" id="UP000246464"/>
    </source>
</evidence>
<evidence type="ECO:0000256" key="4">
    <source>
        <dbReference type="ARBA" id="ARBA00022989"/>
    </source>
</evidence>
<keyword evidence="6 10" id="KW-0472">Membrane</keyword>
<dbReference type="STRING" id="52904.ENSSMAP00000008696"/>
<sequence length="923" mass="103759">MLNRARTPESQRITHSRRINIMLVALITAFALCWLPLTIFNVLSDWNQEALPICHHNLLFSLCHLLAMSSTCINPIIYGFLNSNFRQEVREVLMHCCCRPLEEECESWSLNPVMTTSNNRSVLKDVVAYVDVWSSDKTANYSKPFAQQLQEMGAQVSKTFTKQVTHVVFNNGHQATWRKAKKSDVRLVSVLWVGRCYDDGVCVDEALYPALNDESNPVLKNKKHRCMQPKDSAEKTPENDTRMRKKLDKMMKDFAPKQPLVEDVSPIIIDEENGIVYSPALKRSDYMAQRLKDMKEKRENLSPTVSQLVESSSTTGLKPSIGSTPTVLKLMFDQSDDDSSASVAEPGCSPDKEEGRTKVDITDHGHPAKRSRKGSEEPCRDVPKIISSPLKCPDVEDKEEEEGNRHKKSRRASVRKKPAEKHKSVGLLESPCQDTRSDNSKDVFKDKRRSQIKSSHKKTEREKPKIKSDETFSEAKTDICSNDVNPSSRLLSAAMSRDAEFEPSKEPAAPLQKLEEKLSKRARPSLSALVRSSTQSAKSPSVASGSADGDDSVFEDYFSPANHHQRSKKPLSSHLPVETEILIPFELDPVPKKRQQRRSESAGPETIYKRKRKLEENHQQQSDARSHQQQDVKGSLSSAGVGLAAKRRRQSTLPFTSTSTTTSDAVKRRRASVQLTVLTEDIAPSQLEKSPDVTVPSHTLESRGNEFTVAAGLTEIPSEGKETQNLQKLLNKTKAMRTLVMTSMPSEKQNTVVQVVKTLGGFLIVDRVCESTTHVVSGGRRRTLNILLGIARGCWILSFEWILWCLEQRHWIPEEPYELSDEFPAAQICRLQRHLSAGEHQQDLFQGRPAMFVSQHSQPPTQSLVELIQLCGGTVSKTVRQAGICIGRYSGRRPEGSRILSEQWVLDSVTHLKQLSYDDYALE</sequence>
<dbReference type="Pfam" id="PF16589">
    <property type="entry name" value="BRCT_2"/>
    <property type="match status" value="1"/>
</dbReference>
<feature type="compositionally biased region" description="Basic and acidic residues" evidence="9">
    <location>
        <begin position="435"/>
        <end position="445"/>
    </location>
</feature>
<dbReference type="PROSITE" id="PS50172">
    <property type="entry name" value="BRCT"/>
    <property type="match status" value="3"/>
</dbReference>
<evidence type="ECO:0000256" key="8">
    <source>
        <dbReference type="ARBA" id="ARBA00023224"/>
    </source>
</evidence>
<keyword evidence="3 10" id="KW-0812">Transmembrane</keyword>
<feature type="domain" description="BRCT" evidence="11">
    <location>
        <begin position="840"/>
        <end position="922"/>
    </location>
</feature>
<evidence type="ECO:0000313" key="13">
    <source>
        <dbReference type="EMBL" id="AWP14089.1"/>
    </source>
</evidence>
<feature type="compositionally biased region" description="Basic residues" evidence="9">
    <location>
        <begin position="405"/>
        <end position="420"/>
    </location>
</feature>
<gene>
    <name evidence="13" type="ORF">SMAX5B_017991</name>
</gene>
<feature type="compositionally biased region" description="Basic residues" evidence="9">
    <location>
        <begin position="446"/>
        <end position="456"/>
    </location>
</feature>
<dbReference type="InterPro" id="IPR036420">
    <property type="entry name" value="BRCT_dom_sf"/>
</dbReference>
<feature type="compositionally biased region" description="Basic and acidic residues" evidence="9">
    <location>
        <begin position="373"/>
        <end position="383"/>
    </location>
</feature>
<feature type="compositionally biased region" description="Basic and acidic residues" evidence="9">
    <location>
        <begin position="350"/>
        <end position="366"/>
    </location>
</feature>
<proteinExistence type="inferred from homology"/>
<feature type="compositionally biased region" description="Basic and acidic residues" evidence="9">
    <location>
        <begin position="613"/>
        <end position="630"/>
    </location>
</feature>
<dbReference type="InterPro" id="IPR000611">
    <property type="entry name" value="NPY_rcpt"/>
</dbReference>
<dbReference type="PANTHER" id="PTHR14625:SF3">
    <property type="entry name" value="MICROCEPHALIN"/>
    <property type="match status" value="1"/>
</dbReference>
<evidence type="ECO:0000256" key="9">
    <source>
        <dbReference type="SAM" id="MobiDB-lite"/>
    </source>
</evidence>
<feature type="compositionally biased region" description="Polar residues" evidence="9">
    <location>
        <begin position="530"/>
        <end position="539"/>
    </location>
</feature>
<dbReference type="PRINTS" id="PR00237">
    <property type="entry name" value="GPCRRHODOPSN"/>
</dbReference>
<dbReference type="PRINTS" id="PR01012">
    <property type="entry name" value="NRPEPTIDEYR"/>
</dbReference>
<dbReference type="CDD" id="cd17716">
    <property type="entry name" value="BRCT_microcephalin_rpt1"/>
    <property type="match status" value="1"/>
</dbReference>